<dbReference type="Proteomes" id="UP000594261">
    <property type="component" value="Chromosome 9"/>
</dbReference>
<protein>
    <recommendedName>
        <fullName evidence="4">Retrotransposon gag domain-containing protein</fullName>
    </recommendedName>
</protein>
<organism evidence="2 3">
    <name type="scientific">Quercus lobata</name>
    <name type="common">Valley oak</name>
    <dbReference type="NCBI Taxonomy" id="97700"/>
    <lineage>
        <taxon>Eukaryota</taxon>
        <taxon>Viridiplantae</taxon>
        <taxon>Streptophyta</taxon>
        <taxon>Embryophyta</taxon>
        <taxon>Tracheophyta</taxon>
        <taxon>Spermatophyta</taxon>
        <taxon>Magnoliopsida</taxon>
        <taxon>eudicotyledons</taxon>
        <taxon>Gunneridae</taxon>
        <taxon>Pentapetalae</taxon>
        <taxon>rosids</taxon>
        <taxon>fabids</taxon>
        <taxon>Fagales</taxon>
        <taxon>Fagaceae</taxon>
        <taxon>Quercus</taxon>
    </lineage>
</organism>
<feature type="compositionally biased region" description="Gly residues" evidence="1">
    <location>
        <begin position="127"/>
        <end position="138"/>
    </location>
</feature>
<dbReference type="EMBL" id="LRBV02000009">
    <property type="status" value="NOT_ANNOTATED_CDS"/>
    <property type="molecule type" value="Genomic_DNA"/>
</dbReference>
<proteinExistence type="predicted"/>
<accession>A0A7N2RAW7</accession>
<dbReference type="EnsemblPlants" id="QL09p038948:mrna">
    <property type="protein sequence ID" value="QL09p038948:mrna"/>
    <property type="gene ID" value="QL09p038948"/>
</dbReference>
<evidence type="ECO:0000256" key="1">
    <source>
        <dbReference type="SAM" id="MobiDB-lite"/>
    </source>
</evidence>
<dbReference type="AlphaFoldDB" id="A0A7N2RAW7"/>
<name>A0A7N2RAW7_QUELO</name>
<dbReference type="Gramene" id="QL09p038948:mrna">
    <property type="protein sequence ID" value="QL09p038948:mrna"/>
    <property type="gene ID" value="QL09p038948"/>
</dbReference>
<keyword evidence="3" id="KW-1185">Reference proteome</keyword>
<dbReference type="PANTHER" id="PTHR37610:SF40">
    <property type="entry name" value="OS01G0909600 PROTEIN"/>
    <property type="match status" value="1"/>
</dbReference>
<dbReference type="InParanoid" id="A0A7N2RAW7"/>
<feature type="compositionally biased region" description="Polar residues" evidence="1">
    <location>
        <begin position="178"/>
        <end position="189"/>
    </location>
</feature>
<evidence type="ECO:0000313" key="3">
    <source>
        <dbReference type="Proteomes" id="UP000594261"/>
    </source>
</evidence>
<dbReference type="PANTHER" id="PTHR37610">
    <property type="entry name" value="CCHC-TYPE DOMAIN-CONTAINING PROTEIN"/>
    <property type="match status" value="1"/>
</dbReference>
<feature type="region of interest" description="Disordered" evidence="1">
    <location>
        <begin position="170"/>
        <end position="200"/>
    </location>
</feature>
<evidence type="ECO:0008006" key="4">
    <source>
        <dbReference type="Google" id="ProtNLM"/>
    </source>
</evidence>
<reference evidence="2 3" key="1">
    <citation type="journal article" date="2016" name="G3 (Bethesda)">
        <title>First Draft Assembly and Annotation of the Genome of a California Endemic Oak Quercus lobata Nee (Fagaceae).</title>
        <authorList>
            <person name="Sork V.L."/>
            <person name="Fitz-Gibbon S.T."/>
            <person name="Puiu D."/>
            <person name="Crepeau M."/>
            <person name="Gugger P.F."/>
            <person name="Sherman R."/>
            <person name="Stevens K."/>
            <person name="Langley C.H."/>
            <person name="Pellegrini M."/>
            <person name="Salzberg S.L."/>
        </authorList>
    </citation>
    <scope>NUCLEOTIDE SEQUENCE [LARGE SCALE GENOMIC DNA]</scope>
    <source>
        <strain evidence="2 3">cv. SW786</strain>
    </source>
</reference>
<feature type="region of interest" description="Disordered" evidence="1">
    <location>
        <begin position="122"/>
        <end position="143"/>
    </location>
</feature>
<reference evidence="2" key="2">
    <citation type="submission" date="2021-01" db="UniProtKB">
        <authorList>
            <consortium name="EnsemblPlants"/>
        </authorList>
    </citation>
    <scope>IDENTIFICATION</scope>
</reference>
<evidence type="ECO:0000313" key="2">
    <source>
        <dbReference type="EnsemblPlants" id="QL09p038948:mrna"/>
    </source>
</evidence>
<dbReference type="OMA" id="MEPHIAT"/>
<sequence length="402" mass="45020">MEPHIATTVEFCDSSKKIWDSIAESFSHQSNVSRVYEIYENIFTTRQSGKPLSEYYSTLKNSWEQLLQYWPLTTDLEQQKRYWEDFMIASLLSSLDSDLCGFKDQILARQNFTVTSLESSALLSSSGGRGNSGGGRTSGRGDRKCDHCGGLNHTEPYCWVKYGKSDYANQVVDGGVQPQPSSAPLGHTTSRSDSRDAHTTQLSELVQQLHTTSVATLADLAFRGKIPSSLFAHHYMRSEESSDNQRHKSALHQNAKHCSTDQAMVAASSCALTTSIYSRETVPATVLANLPLELGKLGFCGCEISSFLMGQCLFTLDDAFFPAVHGGKRFLDCVWVRLLSMGPRDHMQERSYLTRSLCCPWGERKTLRVWVRLLSMGPRSRQQSFETAFWWLIVVRLTTDGG</sequence>